<proteinExistence type="predicted"/>
<evidence type="ECO:0000313" key="3">
    <source>
        <dbReference type="Proteomes" id="UP000826656"/>
    </source>
</evidence>
<feature type="region of interest" description="Disordered" evidence="1">
    <location>
        <begin position="162"/>
        <end position="184"/>
    </location>
</feature>
<keyword evidence="3" id="KW-1185">Reference proteome</keyword>
<evidence type="ECO:0000313" key="2">
    <source>
        <dbReference type="EMBL" id="KAH0748204.1"/>
    </source>
</evidence>
<comment type="caution">
    <text evidence="2">The sequence shown here is derived from an EMBL/GenBank/DDBJ whole genome shotgun (WGS) entry which is preliminary data.</text>
</comment>
<feature type="compositionally biased region" description="Basic residues" evidence="1">
    <location>
        <begin position="168"/>
        <end position="177"/>
    </location>
</feature>
<protein>
    <submittedName>
        <fullName evidence="2">Uncharacterized protein</fullName>
    </submittedName>
</protein>
<name>A0ABQ7UFJ8_SOLTU</name>
<sequence>MLYIANIERTPPIGDHIVVTSLKLHRSGASTCRNAVTRRQLNLFYNLYTAGYRLLHYNSPASRGPLHYKFYTAGYRLLHYNSPASRGPLHYKLYTAGYRLLHYNRPASRGLLHYKFYTAGYRLYITTAPPAGGFTLQVLHSQMQAFTLQPLRQSRASTLQVTLPTSHSQHKKKHQQSTKHYNEELPLSSKLGQVSAMSSITSYVKDSLSKLKSTRFSEVQI</sequence>
<dbReference type="EMBL" id="JAIVGD010000019">
    <property type="protein sequence ID" value="KAH0748204.1"/>
    <property type="molecule type" value="Genomic_DNA"/>
</dbReference>
<reference evidence="2 3" key="1">
    <citation type="journal article" date="2021" name="bioRxiv">
        <title>Chromosome-scale and haplotype-resolved genome assembly of a tetraploid potato cultivar.</title>
        <authorList>
            <person name="Sun H."/>
            <person name="Jiao W.-B."/>
            <person name="Krause K."/>
            <person name="Campoy J.A."/>
            <person name="Goel M."/>
            <person name="Folz-Donahue K."/>
            <person name="Kukat C."/>
            <person name="Huettel B."/>
            <person name="Schneeberger K."/>
        </authorList>
    </citation>
    <scope>NUCLEOTIDE SEQUENCE [LARGE SCALE GENOMIC DNA]</scope>
    <source>
        <strain evidence="2">SolTubOtavaFocal</strain>
        <tissue evidence="2">Leaves</tissue>
    </source>
</reference>
<accession>A0ABQ7UFJ8</accession>
<gene>
    <name evidence="2" type="ORF">KY290_027436</name>
</gene>
<organism evidence="2 3">
    <name type="scientific">Solanum tuberosum</name>
    <name type="common">Potato</name>
    <dbReference type="NCBI Taxonomy" id="4113"/>
    <lineage>
        <taxon>Eukaryota</taxon>
        <taxon>Viridiplantae</taxon>
        <taxon>Streptophyta</taxon>
        <taxon>Embryophyta</taxon>
        <taxon>Tracheophyta</taxon>
        <taxon>Spermatophyta</taxon>
        <taxon>Magnoliopsida</taxon>
        <taxon>eudicotyledons</taxon>
        <taxon>Gunneridae</taxon>
        <taxon>Pentapetalae</taxon>
        <taxon>asterids</taxon>
        <taxon>lamiids</taxon>
        <taxon>Solanales</taxon>
        <taxon>Solanaceae</taxon>
        <taxon>Solanoideae</taxon>
        <taxon>Solaneae</taxon>
        <taxon>Solanum</taxon>
    </lineage>
</organism>
<dbReference type="Proteomes" id="UP000826656">
    <property type="component" value="Unassembled WGS sequence"/>
</dbReference>
<evidence type="ECO:0000256" key="1">
    <source>
        <dbReference type="SAM" id="MobiDB-lite"/>
    </source>
</evidence>